<reference evidence="1 2" key="2">
    <citation type="journal article" date="2011" name="J. Bacteriol.">
        <title>Complete genome sequence of a carbon monoxide-utilizing acetogen, Eubacterium limosum KIST612.</title>
        <authorList>
            <person name="Roh H."/>
            <person name="Ko H.J."/>
            <person name="Kim D."/>
            <person name="Choi D.G."/>
            <person name="Park S."/>
            <person name="Kim S."/>
            <person name="Chang I.S."/>
            <person name="Choi I.G."/>
        </authorList>
    </citation>
    <scope>NUCLEOTIDE SEQUENCE [LARGE SCALE GENOMIC DNA]</scope>
    <source>
        <strain evidence="1 2">KIST612</strain>
    </source>
</reference>
<gene>
    <name evidence="1" type="ordered locus">ELI_2634</name>
</gene>
<dbReference type="KEGG" id="elm:ELI_2634"/>
<protein>
    <submittedName>
        <fullName evidence="1">Uncharacterized protein</fullName>
    </submittedName>
</protein>
<reference key="1">
    <citation type="submission" date="2010-09" db="EMBL/GenBank/DDBJ databases">
        <authorList>
            <person name="Roh H."/>
            <person name="Ko H.-J."/>
            <person name="Kim D."/>
            <person name="Choi D.G."/>
            <person name="Park S."/>
            <person name="Kim S."/>
            <person name="Kim K.H."/>
            <person name="Chang I.S."/>
            <person name="Choi I.-G."/>
        </authorList>
    </citation>
    <scope>NUCLEOTIDE SEQUENCE</scope>
    <source>
        <strain>KIST612</strain>
    </source>
</reference>
<dbReference type="AlphaFoldDB" id="E3GP11"/>
<proteinExistence type="predicted"/>
<dbReference type="HOGENOM" id="CLU_3381926_0_0_9"/>
<evidence type="ECO:0000313" key="1">
    <source>
        <dbReference type="EMBL" id="ADO37615.1"/>
    </source>
</evidence>
<dbReference type="Proteomes" id="UP000006873">
    <property type="component" value="Chromosome"/>
</dbReference>
<organism evidence="1 2">
    <name type="scientific">Eubacterium callanderi</name>
    <dbReference type="NCBI Taxonomy" id="53442"/>
    <lineage>
        <taxon>Bacteria</taxon>
        <taxon>Bacillati</taxon>
        <taxon>Bacillota</taxon>
        <taxon>Clostridia</taxon>
        <taxon>Eubacteriales</taxon>
        <taxon>Eubacteriaceae</taxon>
        <taxon>Eubacterium</taxon>
    </lineage>
</organism>
<name>E3GP11_9FIRM</name>
<accession>E3GP11</accession>
<sequence length="33" mass="4080">MDMIKIMMESLIKTEVWFEVLIYKEKEKLCLMI</sequence>
<dbReference type="EMBL" id="CP002273">
    <property type="protein sequence ID" value="ADO37615.1"/>
    <property type="molecule type" value="Genomic_DNA"/>
</dbReference>
<evidence type="ECO:0000313" key="2">
    <source>
        <dbReference type="Proteomes" id="UP000006873"/>
    </source>
</evidence>
<keyword evidence="2" id="KW-1185">Reference proteome</keyword>